<gene>
    <name evidence="2" type="ORF">CfE428DRAFT_5423</name>
</gene>
<feature type="transmembrane region" description="Helical" evidence="1">
    <location>
        <begin position="90"/>
        <end position="108"/>
    </location>
</feature>
<reference evidence="2 3" key="1">
    <citation type="journal article" date="2011" name="J. Bacteriol.">
        <title>Genome sequence of Chthoniobacter flavus Ellin428, an aerobic heterotrophic soil bacterium.</title>
        <authorList>
            <person name="Kant R."/>
            <person name="van Passel M.W."/>
            <person name="Palva A."/>
            <person name="Lucas S."/>
            <person name="Lapidus A."/>
            <person name="Glavina Del Rio T."/>
            <person name="Dalin E."/>
            <person name="Tice H."/>
            <person name="Bruce D."/>
            <person name="Goodwin L."/>
            <person name="Pitluck S."/>
            <person name="Larimer F.W."/>
            <person name="Land M.L."/>
            <person name="Hauser L."/>
            <person name="Sangwan P."/>
            <person name="de Vos W.M."/>
            <person name="Janssen P.H."/>
            <person name="Smidt H."/>
        </authorList>
    </citation>
    <scope>NUCLEOTIDE SEQUENCE [LARGE SCALE GENOMIC DNA]</scope>
    <source>
        <strain evidence="2 3">Ellin428</strain>
    </source>
</reference>
<keyword evidence="3" id="KW-1185">Reference proteome</keyword>
<feature type="transmembrane region" description="Helical" evidence="1">
    <location>
        <begin position="120"/>
        <end position="138"/>
    </location>
</feature>
<comment type="caution">
    <text evidence="2">The sequence shown here is derived from an EMBL/GenBank/DDBJ whole genome shotgun (WGS) entry which is preliminary data.</text>
</comment>
<feature type="transmembrane region" description="Helical" evidence="1">
    <location>
        <begin position="12"/>
        <end position="30"/>
    </location>
</feature>
<name>B4D933_9BACT</name>
<evidence type="ECO:0000313" key="3">
    <source>
        <dbReference type="Proteomes" id="UP000005824"/>
    </source>
</evidence>
<keyword evidence="1" id="KW-1133">Transmembrane helix</keyword>
<feature type="transmembrane region" description="Helical" evidence="1">
    <location>
        <begin position="42"/>
        <end position="61"/>
    </location>
</feature>
<evidence type="ECO:0000313" key="2">
    <source>
        <dbReference type="EMBL" id="EDY17078.1"/>
    </source>
</evidence>
<dbReference type="InParanoid" id="B4D933"/>
<dbReference type="STRING" id="497964.CfE428DRAFT_5423"/>
<sequence>MTTGLFLTRSFIWLALIAYALAIGLMILSPEHPGWRLRARSVWTFGCIAFLAHVLCAFAYFHHWSHTEAYRETARQTAALTGRAWGGGIYFNYLLAALWIADVSWWWLAPQSFDRRPRWLAIAWHVFFFFMVFNGTIVFGHGPVRVLGVDICLVPIACWWYRRRHLTVVR</sequence>
<keyword evidence="1" id="KW-0812">Transmembrane</keyword>
<accession>B4D933</accession>
<protein>
    <submittedName>
        <fullName evidence="2">Uncharacterized protein</fullName>
    </submittedName>
</protein>
<dbReference type="EMBL" id="ABVL01000024">
    <property type="protein sequence ID" value="EDY17078.1"/>
    <property type="molecule type" value="Genomic_DNA"/>
</dbReference>
<dbReference type="Proteomes" id="UP000005824">
    <property type="component" value="Unassembled WGS sequence"/>
</dbReference>
<evidence type="ECO:0000256" key="1">
    <source>
        <dbReference type="SAM" id="Phobius"/>
    </source>
</evidence>
<dbReference type="AlphaFoldDB" id="B4D933"/>
<organism evidence="2 3">
    <name type="scientific">Chthoniobacter flavus Ellin428</name>
    <dbReference type="NCBI Taxonomy" id="497964"/>
    <lineage>
        <taxon>Bacteria</taxon>
        <taxon>Pseudomonadati</taxon>
        <taxon>Verrucomicrobiota</taxon>
        <taxon>Spartobacteria</taxon>
        <taxon>Chthoniobacterales</taxon>
        <taxon>Chthoniobacteraceae</taxon>
        <taxon>Chthoniobacter</taxon>
    </lineage>
</organism>
<proteinExistence type="predicted"/>
<dbReference type="eggNOG" id="ENOG5033H1X">
    <property type="taxonomic scope" value="Bacteria"/>
</dbReference>
<keyword evidence="1" id="KW-0472">Membrane</keyword>